<comment type="caution">
    <text evidence="2">The sequence shown here is derived from an EMBL/GenBank/DDBJ whole genome shotgun (WGS) entry which is preliminary data.</text>
</comment>
<dbReference type="PANTHER" id="PTHR36943:SF1">
    <property type="entry name" value="CCHC-TYPE DOMAIN-CONTAINING PROTEIN"/>
    <property type="match status" value="1"/>
</dbReference>
<feature type="non-terminal residue" evidence="2">
    <location>
        <position position="1"/>
    </location>
</feature>
<dbReference type="Pfam" id="PF13650">
    <property type="entry name" value="Asp_protease_2"/>
    <property type="match status" value="1"/>
</dbReference>
<dbReference type="Gene3D" id="2.40.70.10">
    <property type="entry name" value="Acid Proteases"/>
    <property type="match status" value="2"/>
</dbReference>
<gene>
    <name evidence="2" type="ORF">APZ42_029296</name>
</gene>
<evidence type="ECO:0000313" key="3">
    <source>
        <dbReference type="Proteomes" id="UP000076858"/>
    </source>
</evidence>
<reference evidence="2 3" key="1">
    <citation type="submission" date="2016-03" db="EMBL/GenBank/DDBJ databases">
        <title>EvidentialGene: Evidence-directed Construction of Genes on Genomes.</title>
        <authorList>
            <person name="Gilbert D.G."/>
            <person name="Choi J.-H."/>
            <person name="Mockaitis K."/>
            <person name="Colbourne J."/>
            <person name="Pfrender M."/>
        </authorList>
    </citation>
    <scope>NUCLEOTIDE SEQUENCE [LARGE SCALE GENOMIC DNA]</scope>
    <source>
        <strain evidence="2 3">Xinb3</strain>
        <tissue evidence="2">Complete organism</tissue>
    </source>
</reference>
<keyword evidence="3" id="KW-1185">Reference proteome</keyword>
<dbReference type="InterPro" id="IPR021109">
    <property type="entry name" value="Peptidase_aspartic_dom_sf"/>
</dbReference>
<organism evidence="2 3">
    <name type="scientific">Daphnia magna</name>
    <dbReference type="NCBI Taxonomy" id="35525"/>
    <lineage>
        <taxon>Eukaryota</taxon>
        <taxon>Metazoa</taxon>
        <taxon>Ecdysozoa</taxon>
        <taxon>Arthropoda</taxon>
        <taxon>Crustacea</taxon>
        <taxon>Branchiopoda</taxon>
        <taxon>Diplostraca</taxon>
        <taxon>Cladocera</taxon>
        <taxon>Anomopoda</taxon>
        <taxon>Daphniidae</taxon>
        <taxon>Daphnia</taxon>
    </lineage>
</organism>
<dbReference type="Proteomes" id="UP000076858">
    <property type="component" value="Unassembled WGS sequence"/>
</dbReference>
<evidence type="ECO:0000256" key="1">
    <source>
        <dbReference type="SAM" id="MobiDB-lite"/>
    </source>
</evidence>
<evidence type="ECO:0008006" key="4">
    <source>
        <dbReference type="Google" id="ProtNLM"/>
    </source>
</evidence>
<name>A0A164PTX6_9CRUS</name>
<dbReference type="EMBL" id="LRGB01002568">
    <property type="protein sequence ID" value="KZS07138.1"/>
    <property type="molecule type" value="Genomic_DNA"/>
</dbReference>
<proteinExistence type="predicted"/>
<dbReference type="PANTHER" id="PTHR36943">
    <property type="entry name" value="CCHC-TYPE DOMAIN-CONTAINING PROTEIN"/>
    <property type="match status" value="1"/>
</dbReference>
<dbReference type="OrthoDB" id="10069580at2759"/>
<dbReference type="AlphaFoldDB" id="A0A164PTX6"/>
<protein>
    <recommendedName>
        <fullName evidence="4">Peptidase A2 domain-containing protein</fullName>
    </recommendedName>
</protein>
<feature type="region of interest" description="Disordered" evidence="1">
    <location>
        <begin position="17"/>
        <end position="69"/>
    </location>
</feature>
<evidence type="ECO:0000313" key="2">
    <source>
        <dbReference type="EMBL" id="KZS07138.1"/>
    </source>
</evidence>
<accession>A0A164PTX6</accession>
<dbReference type="SUPFAM" id="SSF50630">
    <property type="entry name" value="Acid proteases"/>
    <property type="match status" value="2"/>
</dbReference>
<sequence>KEKRWWKLSSSKKVEVKPVFNDTEDNLETPEELSHKAGPEICTPKPPEKTRENGNNNPDAVADIENEKPARTEGKKWWLIFSSKTKKTKTISGETRQQRDGQKKKKWWKIFSSKTKKTKTISGDTRQQRDGQKKKTWWKPTKFIKHRTTSHNDENLEMNDPKLPARKEIMVTMIASPTIVEQNKICDKKFLEPPYKPIIQSEILLSINGLSVNMYIDSGCHASFINQSVWNKMGKPKLEPPEYTLKSGLLGGSLNLIGHFMATVRYRHREFKLPLLVTSQSNQADFNFLGRVWLCCINLDWNRFFHPDWNKVMSPVNVDFRYETTNMMKLALELKSCCNTQCPSIKVRMEGVDIKMDVDTGCSESIIGRSVWKALGKPKLEKTKRVYITPNGQMARVKGTCFVNVEYSGQKFFLPLRVERRRKYSDSRAIIGRSWFHSLRIDFNSLFERINYCKKKTRNQANKPEGIHKYSEIFCRICYTVWDPEV</sequence>
<feature type="compositionally biased region" description="Acidic residues" evidence="1">
    <location>
        <begin position="22"/>
        <end position="31"/>
    </location>
</feature>